<dbReference type="GO" id="GO:0004590">
    <property type="term" value="F:orotidine-5'-phosphate decarboxylase activity"/>
    <property type="evidence" value="ECO:0007669"/>
    <property type="project" value="UniProtKB-EC"/>
</dbReference>
<keyword evidence="10" id="KW-1185">Reference proteome</keyword>
<dbReference type="SUPFAM" id="SSF51366">
    <property type="entry name" value="Ribulose-phoshate binding barrel"/>
    <property type="match status" value="1"/>
</dbReference>
<dbReference type="EMBL" id="JAPHNL010000290">
    <property type="protein sequence ID" value="MCX3062977.1"/>
    <property type="molecule type" value="Genomic_DNA"/>
</dbReference>
<dbReference type="PANTHER" id="PTHR43375:SF1">
    <property type="entry name" value="OROTIDINE 5'-PHOSPHATE DECARBOXYLASE"/>
    <property type="match status" value="1"/>
</dbReference>
<gene>
    <name evidence="7 9" type="primary">pyrF</name>
    <name evidence="9" type="ORF">OFY01_25095</name>
</gene>
<dbReference type="SMART" id="SM00934">
    <property type="entry name" value="OMPdecase"/>
    <property type="match status" value="1"/>
</dbReference>
<proteinExistence type="inferred from homology"/>
<dbReference type="InterPro" id="IPR001754">
    <property type="entry name" value="OMPdeCOase_dom"/>
</dbReference>
<dbReference type="InterPro" id="IPR011995">
    <property type="entry name" value="OMPdecase_type-2"/>
</dbReference>
<evidence type="ECO:0000256" key="3">
    <source>
        <dbReference type="ARBA" id="ARBA00022793"/>
    </source>
</evidence>
<evidence type="ECO:0000256" key="1">
    <source>
        <dbReference type="ARBA" id="ARBA00004861"/>
    </source>
</evidence>
<evidence type="ECO:0000256" key="5">
    <source>
        <dbReference type="ARBA" id="ARBA00023239"/>
    </source>
</evidence>
<keyword evidence="4 7" id="KW-0665">Pyrimidine biosynthesis</keyword>
<feature type="active site" description="Proton donor" evidence="7">
    <location>
        <position position="102"/>
    </location>
</feature>
<accession>A0ABT3U0X8</accession>
<evidence type="ECO:0000313" key="9">
    <source>
        <dbReference type="EMBL" id="MCX3062977.1"/>
    </source>
</evidence>
<protein>
    <recommendedName>
        <fullName evidence="7">Orotidine 5'-phosphate decarboxylase</fullName>
        <ecNumber evidence="7">4.1.1.23</ecNumber>
    </recommendedName>
    <alternativeName>
        <fullName evidence="7">OMP decarboxylase</fullName>
        <shortName evidence="7">OMPDCase</shortName>
        <shortName evidence="7">OMPdecase</shortName>
    </alternativeName>
</protein>
<evidence type="ECO:0000256" key="7">
    <source>
        <dbReference type="HAMAP-Rule" id="MF_01215"/>
    </source>
</evidence>
<sequence>MSDLEPRAPFGARLRRVMDERGPLCVGIDPHAALLSSWGLADDIAGLEAFTRACVEALADTVAVVKPQSAFFERFGSRGIAVLEKAVAELRAAGTLVVMDAKRGDIGSTMAAYAQTFLDPGSPLFSDALTVSPYLGYGSLKPAVDLARESGSGLFVLALTSNPEGGEVQHAVRADGRDVGATMLAHLAEENAEDAAEDAAEVPMGSFGAVVGATLGDLSSYDLDINGPLLAPGIGAQGATAADLPAVFGAAVRNVVPNVSRGVLRAGPSVPALREAAARFADEVREAVAAAA</sequence>
<dbReference type="InterPro" id="IPR011060">
    <property type="entry name" value="RibuloseP-bd_barrel"/>
</dbReference>
<dbReference type="InterPro" id="IPR018089">
    <property type="entry name" value="OMPdecase_AS"/>
</dbReference>
<reference evidence="9" key="1">
    <citation type="submission" date="2022-10" db="EMBL/GenBank/DDBJ databases">
        <title>Streptomyces beihaiensis sp. nov., a chitin degrading actinobacterium, isolated from shrimp pond soil.</title>
        <authorList>
            <person name="Xie J."/>
            <person name="Shen N."/>
        </authorList>
    </citation>
    <scope>NUCLEOTIDE SEQUENCE</scope>
    <source>
        <strain evidence="9">GXMU-J5</strain>
    </source>
</reference>
<dbReference type="InterPro" id="IPR013785">
    <property type="entry name" value="Aldolase_TIM"/>
</dbReference>
<dbReference type="PANTHER" id="PTHR43375">
    <property type="entry name" value="OROTIDINE 5'-PHOSPHATE DECARBOXYLASE"/>
    <property type="match status" value="1"/>
</dbReference>
<keyword evidence="3 7" id="KW-0210">Decarboxylase</keyword>
<dbReference type="Gene3D" id="3.20.20.70">
    <property type="entry name" value="Aldolase class I"/>
    <property type="match status" value="1"/>
</dbReference>
<keyword evidence="5 7" id="KW-0456">Lyase</keyword>
<dbReference type="Pfam" id="PF00215">
    <property type="entry name" value="OMPdecase"/>
    <property type="match status" value="1"/>
</dbReference>
<dbReference type="Proteomes" id="UP001163064">
    <property type="component" value="Unassembled WGS sequence"/>
</dbReference>
<evidence type="ECO:0000313" key="10">
    <source>
        <dbReference type="Proteomes" id="UP001163064"/>
    </source>
</evidence>
<dbReference type="RefSeq" id="WP_266603531.1">
    <property type="nucleotide sequence ID" value="NZ_JAPHNL010000290.1"/>
</dbReference>
<dbReference type="CDD" id="cd04725">
    <property type="entry name" value="OMP_decarboxylase_like"/>
    <property type="match status" value="1"/>
</dbReference>
<comment type="caution">
    <text evidence="9">The sequence shown here is derived from an EMBL/GenBank/DDBJ whole genome shotgun (WGS) entry which is preliminary data.</text>
</comment>
<organism evidence="9 10">
    <name type="scientific">Streptomyces beihaiensis</name>
    <dbReference type="NCBI Taxonomy" id="2984495"/>
    <lineage>
        <taxon>Bacteria</taxon>
        <taxon>Bacillati</taxon>
        <taxon>Actinomycetota</taxon>
        <taxon>Actinomycetes</taxon>
        <taxon>Kitasatosporales</taxon>
        <taxon>Streptomycetaceae</taxon>
        <taxon>Streptomyces</taxon>
    </lineage>
</organism>
<evidence type="ECO:0000256" key="4">
    <source>
        <dbReference type="ARBA" id="ARBA00022975"/>
    </source>
</evidence>
<evidence type="ECO:0000256" key="2">
    <source>
        <dbReference type="ARBA" id="ARBA00008847"/>
    </source>
</evidence>
<comment type="similarity">
    <text evidence="2 7">Belongs to the OMP decarboxylase family. Type 2 subfamily.</text>
</comment>
<dbReference type="NCBIfam" id="TIGR02127">
    <property type="entry name" value="pyrF_sub2"/>
    <property type="match status" value="1"/>
</dbReference>
<dbReference type="PROSITE" id="PS00156">
    <property type="entry name" value="OMPDECASE"/>
    <property type="match status" value="1"/>
</dbReference>
<evidence type="ECO:0000256" key="6">
    <source>
        <dbReference type="ARBA" id="ARBA00049157"/>
    </source>
</evidence>
<feature type="domain" description="Orotidine 5'-phosphate decarboxylase" evidence="8">
    <location>
        <begin position="23"/>
        <end position="276"/>
    </location>
</feature>
<dbReference type="EC" id="4.1.1.23" evidence="7"/>
<dbReference type="HAMAP" id="MF_01215">
    <property type="entry name" value="OMPdecase_type2"/>
    <property type="match status" value="1"/>
</dbReference>
<evidence type="ECO:0000259" key="8">
    <source>
        <dbReference type="SMART" id="SM00934"/>
    </source>
</evidence>
<name>A0ABT3U0X8_9ACTN</name>
<comment type="pathway">
    <text evidence="1 7">Pyrimidine metabolism; UMP biosynthesis via de novo pathway; UMP from orotate: step 2/2.</text>
</comment>
<comment type="catalytic activity">
    <reaction evidence="6 7">
        <text>orotidine 5'-phosphate + H(+) = UMP + CO2</text>
        <dbReference type="Rhea" id="RHEA:11596"/>
        <dbReference type="ChEBI" id="CHEBI:15378"/>
        <dbReference type="ChEBI" id="CHEBI:16526"/>
        <dbReference type="ChEBI" id="CHEBI:57538"/>
        <dbReference type="ChEBI" id="CHEBI:57865"/>
        <dbReference type="EC" id="4.1.1.23"/>
    </reaction>
</comment>